<dbReference type="EMBL" id="CP035282">
    <property type="protein sequence ID" value="QAT60881.1"/>
    <property type="molecule type" value="Genomic_DNA"/>
</dbReference>
<dbReference type="Pfam" id="PF01991">
    <property type="entry name" value="vATP-synt_E"/>
    <property type="match status" value="1"/>
</dbReference>
<sequence>MAEIDSLKNRILKESKDKAEAKEREAEAQVREMLKESEEKIQVILNDGKIKGEKEGDALKNRIISKAHMDYKNMILEAKQEALEKIFELVLQRIKEMNKEDYTHFLERLLIHNTETGTEEVILSKNDEEGIDAELLNKVNKELISQGKEGKLILKGYRDSISSGFILQRDGIEINCSPKSQLRLLRDNLEEELVDILFK</sequence>
<dbReference type="KEGG" id="spoa:EQM13_04450"/>
<dbReference type="SUPFAM" id="SSF160527">
    <property type="entry name" value="V-type ATPase subunit E-like"/>
    <property type="match status" value="1"/>
</dbReference>
<keyword evidence="2 4" id="KW-0813">Transport</keyword>
<dbReference type="GO" id="GO:0046961">
    <property type="term" value="F:proton-transporting ATPase activity, rotational mechanism"/>
    <property type="evidence" value="ECO:0007669"/>
    <property type="project" value="InterPro"/>
</dbReference>
<dbReference type="HAMAP" id="MF_00311">
    <property type="entry name" value="ATP_synth_E_arch"/>
    <property type="match status" value="1"/>
</dbReference>
<keyword evidence="4" id="KW-0375">Hydrogen ion transport</keyword>
<keyword evidence="7" id="KW-1185">Reference proteome</keyword>
<comment type="similarity">
    <text evidence="1 4">Belongs to the V-ATPase E subunit family.</text>
</comment>
<dbReference type="Proteomes" id="UP000287969">
    <property type="component" value="Chromosome"/>
</dbReference>
<comment type="function">
    <text evidence="4">Produces ATP from ADP in the presence of a proton gradient across the membrane.</text>
</comment>
<dbReference type="OrthoDB" id="87618at2"/>
<evidence type="ECO:0000313" key="6">
    <source>
        <dbReference type="EMBL" id="QAT60881.1"/>
    </source>
</evidence>
<dbReference type="RefSeq" id="WP_071140301.1">
    <property type="nucleotide sequence ID" value="NZ_CP035282.1"/>
</dbReference>
<accession>A0A410QA59</accession>
<evidence type="ECO:0000313" key="7">
    <source>
        <dbReference type="Proteomes" id="UP000287969"/>
    </source>
</evidence>
<dbReference type="GO" id="GO:0046933">
    <property type="term" value="F:proton-transporting ATP synthase activity, rotational mechanism"/>
    <property type="evidence" value="ECO:0007669"/>
    <property type="project" value="UniProtKB-UniRule"/>
</dbReference>
<keyword evidence="3 4" id="KW-0406">Ion transport</keyword>
<keyword evidence="4" id="KW-0066">ATP synthesis</keyword>
<dbReference type="GO" id="GO:0042777">
    <property type="term" value="P:proton motive force-driven plasma membrane ATP synthesis"/>
    <property type="evidence" value="ECO:0007669"/>
    <property type="project" value="UniProtKB-UniRule"/>
</dbReference>
<dbReference type="InterPro" id="IPR038495">
    <property type="entry name" value="ATPase_E_C"/>
</dbReference>
<dbReference type="GO" id="GO:0005524">
    <property type="term" value="F:ATP binding"/>
    <property type="evidence" value="ECO:0007669"/>
    <property type="project" value="UniProtKB-UniRule"/>
</dbReference>
<dbReference type="AlphaFoldDB" id="A0A410QA59"/>
<dbReference type="GO" id="GO:0033178">
    <property type="term" value="C:proton-transporting two-sector ATPase complex, catalytic domain"/>
    <property type="evidence" value="ECO:0007669"/>
    <property type="project" value="InterPro"/>
</dbReference>
<proteinExistence type="inferred from homology"/>
<gene>
    <name evidence="4" type="primary">atpE</name>
    <name evidence="6" type="ORF">EQM13_04450</name>
</gene>
<evidence type="ECO:0000256" key="4">
    <source>
        <dbReference type="HAMAP-Rule" id="MF_00311"/>
    </source>
</evidence>
<protein>
    <recommendedName>
        <fullName evidence="4">V-type proton ATPase subunit E</fullName>
    </recommendedName>
    <alternativeName>
        <fullName evidence="4">V-ATPase subunit E</fullName>
    </alternativeName>
</protein>
<evidence type="ECO:0000256" key="1">
    <source>
        <dbReference type="ARBA" id="ARBA00005901"/>
    </source>
</evidence>
<evidence type="ECO:0000256" key="3">
    <source>
        <dbReference type="ARBA" id="ARBA00023065"/>
    </source>
</evidence>
<name>A0A410QA59_9FIRM</name>
<dbReference type="InterPro" id="IPR002842">
    <property type="entry name" value="ATPase_V1_Esu"/>
</dbReference>
<reference evidence="7" key="1">
    <citation type="submission" date="2019-01" db="EMBL/GenBank/DDBJ databases">
        <title>Draft genomes of a novel of Sporanaerobacter strains.</title>
        <authorList>
            <person name="Ma S."/>
        </authorList>
    </citation>
    <scope>NUCLEOTIDE SEQUENCE [LARGE SCALE GENOMIC DNA]</scope>
    <source>
        <strain evidence="7">NJN-17</strain>
    </source>
</reference>
<evidence type="ECO:0000256" key="2">
    <source>
        <dbReference type="ARBA" id="ARBA00022448"/>
    </source>
</evidence>
<feature type="coiled-coil region" evidence="5">
    <location>
        <begin position="4"/>
        <end position="39"/>
    </location>
</feature>
<keyword evidence="5" id="KW-0175">Coiled coil</keyword>
<evidence type="ECO:0000256" key="5">
    <source>
        <dbReference type="SAM" id="Coils"/>
    </source>
</evidence>
<organism evidence="6 7">
    <name type="scientific">Acidilutibacter cellobiosedens</name>
    <dbReference type="NCBI Taxonomy" id="2507161"/>
    <lineage>
        <taxon>Bacteria</taxon>
        <taxon>Bacillati</taxon>
        <taxon>Bacillota</taxon>
        <taxon>Tissierellia</taxon>
        <taxon>Tissierellales</taxon>
        <taxon>Acidilutibacteraceae</taxon>
        <taxon>Acidilutibacter</taxon>
    </lineage>
</organism>
<dbReference type="Gene3D" id="3.30.2320.30">
    <property type="entry name" value="ATP synthase, E subunit, C-terminal"/>
    <property type="match status" value="1"/>
</dbReference>